<dbReference type="FunFam" id="3.30.420.10:FF:000007">
    <property type="entry name" value="Interferon-stimulated exonuclease gene 20"/>
    <property type="match status" value="1"/>
</dbReference>
<evidence type="ECO:0000256" key="1">
    <source>
        <dbReference type="ARBA" id="ARBA00004123"/>
    </source>
</evidence>
<dbReference type="AlphaFoldDB" id="A0A4W3GDW7"/>
<feature type="region of interest" description="Disordered" evidence="8">
    <location>
        <begin position="1"/>
        <end position="49"/>
    </location>
</feature>
<protein>
    <recommendedName>
        <fullName evidence="3">RNA exonuclease 4</fullName>
    </recommendedName>
</protein>
<keyword evidence="6" id="KW-0269">Exonuclease</keyword>
<sequence>MAKGKSSSSAVPEAKPRKPKKKKKKFWVNNTGVTKKKSGVEVPLPPKGALEYSTNWKKLQQLMNEKTAAQNSTPETQKVLEKKSKLRVDLAAEETPSRKVKPKSATEEKRQAANGALREPVKENGTQATKPVAKGKRQKGRQPPEENHIKDKKRKRESEKRTGSAAPVLATPDIWFDDVDPDEIEAAMGQQAGLVARQQVGYAPKAAVHPVQETLVKDGGFTGLTKAVAMDCEMVGVGPDGVESILARVSIVNHFGKCVYDKYVKPTEKVTDYRTPVSGIRPHDMKNGEEFKVVQKEVADLLSERMLVGHAIHNDLKILFLDHPKRKIRDTQKYKPFRKIVNSGRPSLKLLCRDILNIRVQESEHCSVQDAQAAMRLYTLVKKQWEAELKEKRAVKRNPTTESVVQNS</sequence>
<feature type="compositionally biased region" description="Polar residues" evidence="8">
    <location>
        <begin position="65"/>
        <end position="76"/>
    </location>
</feature>
<dbReference type="GO" id="GO:0006364">
    <property type="term" value="P:rRNA processing"/>
    <property type="evidence" value="ECO:0007669"/>
    <property type="project" value="InterPro"/>
</dbReference>
<dbReference type="Proteomes" id="UP000314986">
    <property type="component" value="Unassembled WGS sequence"/>
</dbReference>
<comment type="similarity">
    <text evidence="2">Belongs to the REXO4 family.</text>
</comment>
<feature type="domain" description="Exonuclease" evidence="9">
    <location>
        <begin position="226"/>
        <end position="387"/>
    </location>
</feature>
<dbReference type="GO" id="GO:0003676">
    <property type="term" value="F:nucleic acid binding"/>
    <property type="evidence" value="ECO:0007669"/>
    <property type="project" value="InterPro"/>
</dbReference>
<evidence type="ECO:0000256" key="4">
    <source>
        <dbReference type="ARBA" id="ARBA00022722"/>
    </source>
</evidence>
<dbReference type="GO" id="GO:0005730">
    <property type="term" value="C:nucleolus"/>
    <property type="evidence" value="ECO:0007669"/>
    <property type="project" value="UniProtKB-ARBA"/>
</dbReference>
<reference evidence="11" key="3">
    <citation type="journal article" date="2014" name="Nature">
        <title>Elephant shark genome provides unique insights into gnathostome evolution.</title>
        <authorList>
            <consortium name="International Elephant Shark Genome Sequencing Consortium"/>
            <person name="Venkatesh B."/>
            <person name="Lee A.P."/>
            <person name="Ravi V."/>
            <person name="Maurya A.K."/>
            <person name="Lian M.M."/>
            <person name="Swann J.B."/>
            <person name="Ohta Y."/>
            <person name="Flajnik M.F."/>
            <person name="Sutoh Y."/>
            <person name="Kasahara M."/>
            <person name="Hoon S."/>
            <person name="Gangu V."/>
            <person name="Roy S.W."/>
            <person name="Irimia M."/>
            <person name="Korzh V."/>
            <person name="Kondrychyn I."/>
            <person name="Lim Z.W."/>
            <person name="Tay B.H."/>
            <person name="Tohari S."/>
            <person name="Kong K.W."/>
            <person name="Ho S."/>
            <person name="Lorente-Galdos B."/>
            <person name="Quilez J."/>
            <person name="Marques-Bonet T."/>
            <person name="Raney B.J."/>
            <person name="Ingham P.W."/>
            <person name="Tay A."/>
            <person name="Hillier L.W."/>
            <person name="Minx P."/>
            <person name="Boehm T."/>
            <person name="Wilson R.K."/>
            <person name="Brenner S."/>
            <person name="Warren W.C."/>
        </authorList>
    </citation>
    <scope>NUCLEOTIDE SEQUENCE [LARGE SCALE GENOMIC DNA]</scope>
</reference>
<accession>A0A4W3GDW7</accession>
<keyword evidence="11" id="KW-1185">Reference proteome</keyword>
<organism evidence="10 11">
    <name type="scientific">Callorhinchus milii</name>
    <name type="common">Ghost shark</name>
    <dbReference type="NCBI Taxonomy" id="7868"/>
    <lineage>
        <taxon>Eukaryota</taxon>
        <taxon>Metazoa</taxon>
        <taxon>Chordata</taxon>
        <taxon>Craniata</taxon>
        <taxon>Vertebrata</taxon>
        <taxon>Chondrichthyes</taxon>
        <taxon>Holocephali</taxon>
        <taxon>Chimaeriformes</taxon>
        <taxon>Callorhinchidae</taxon>
        <taxon>Callorhinchus</taxon>
    </lineage>
</organism>
<dbReference type="Ensembl" id="ENSCMIT00000001600.1">
    <property type="protein sequence ID" value="ENSCMIP00000001536.1"/>
    <property type="gene ID" value="ENSCMIG00000000980.1"/>
</dbReference>
<dbReference type="OMA" id="PNTYSKK"/>
<dbReference type="CDD" id="cd06144">
    <property type="entry name" value="REX4_like"/>
    <property type="match status" value="1"/>
</dbReference>
<dbReference type="GO" id="GO:0008408">
    <property type="term" value="F:3'-5' exonuclease activity"/>
    <property type="evidence" value="ECO:0007669"/>
    <property type="project" value="InterPro"/>
</dbReference>
<dbReference type="GeneTree" id="ENSGT00940000159607"/>
<evidence type="ECO:0000259" key="9">
    <source>
        <dbReference type="SMART" id="SM00479"/>
    </source>
</evidence>
<dbReference type="Pfam" id="PF00929">
    <property type="entry name" value="RNase_T"/>
    <property type="match status" value="1"/>
</dbReference>
<gene>
    <name evidence="10" type="primary">rexo4</name>
</gene>
<reference evidence="10" key="5">
    <citation type="submission" date="2025-09" db="UniProtKB">
        <authorList>
            <consortium name="Ensembl"/>
        </authorList>
    </citation>
    <scope>IDENTIFICATION</scope>
</reference>
<dbReference type="PANTHER" id="PTHR12801">
    <property type="entry name" value="RNA EXONUCLEASE REXO1 / RECO3 FAMILY MEMBER-RELATED"/>
    <property type="match status" value="1"/>
</dbReference>
<evidence type="ECO:0000256" key="7">
    <source>
        <dbReference type="ARBA" id="ARBA00023242"/>
    </source>
</evidence>
<reference evidence="11" key="1">
    <citation type="journal article" date="2006" name="Science">
        <title>Ancient noncoding elements conserved in the human genome.</title>
        <authorList>
            <person name="Venkatesh B."/>
            <person name="Kirkness E.F."/>
            <person name="Loh Y.H."/>
            <person name="Halpern A.L."/>
            <person name="Lee A.P."/>
            <person name="Johnson J."/>
            <person name="Dandona N."/>
            <person name="Viswanathan L.D."/>
            <person name="Tay A."/>
            <person name="Venter J.C."/>
            <person name="Strausberg R.L."/>
            <person name="Brenner S."/>
        </authorList>
    </citation>
    <scope>NUCLEOTIDE SEQUENCE [LARGE SCALE GENOMIC DNA]</scope>
</reference>
<dbReference type="InterPro" id="IPR037431">
    <property type="entry name" value="REX4_DEDDh_dom"/>
</dbReference>
<comment type="subcellular location">
    <subcellularLocation>
        <location evidence="1">Nucleus</location>
    </subcellularLocation>
</comment>
<dbReference type="Gene3D" id="3.30.420.10">
    <property type="entry name" value="Ribonuclease H-like superfamily/Ribonuclease H"/>
    <property type="match status" value="1"/>
</dbReference>
<proteinExistence type="inferred from homology"/>
<evidence type="ECO:0000313" key="10">
    <source>
        <dbReference type="Ensembl" id="ENSCMIP00000001536.1"/>
    </source>
</evidence>
<dbReference type="PANTHER" id="PTHR12801:SF158">
    <property type="entry name" value="RNA EXONUCLEASE 4"/>
    <property type="match status" value="1"/>
</dbReference>
<dbReference type="InterPro" id="IPR047021">
    <property type="entry name" value="REXO1/3/4-like"/>
</dbReference>
<dbReference type="GO" id="GO:0006308">
    <property type="term" value="P:DNA catabolic process"/>
    <property type="evidence" value="ECO:0007669"/>
    <property type="project" value="TreeGrafter"/>
</dbReference>
<dbReference type="STRING" id="7868.ENSCMIP00000001536"/>
<dbReference type="SMART" id="SM00479">
    <property type="entry name" value="EXOIII"/>
    <property type="match status" value="1"/>
</dbReference>
<dbReference type="InterPro" id="IPR036397">
    <property type="entry name" value="RNaseH_sf"/>
</dbReference>
<evidence type="ECO:0000256" key="2">
    <source>
        <dbReference type="ARBA" id="ARBA00010489"/>
    </source>
</evidence>
<dbReference type="InParanoid" id="A0A4W3GDW7"/>
<feature type="region of interest" description="Disordered" evidence="8">
    <location>
        <begin position="65"/>
        <end position="166"/>
    </location>
</feature>
<reference evidence="11" key="2">
    <citation type="journal article" date="2007" name="PLoS Biol.">
        <title>Survey sequencing and comparative analysis of the elephant shark (Callorhinchus milii) genome.</title>
        <authorList>
            <person name="Venkatesh B."/>
            <person name="Kirkness E.F."/>
            <person name="Loh Y.H."/>
            <person name="Halpern A.L."/>
            <person name="Lee A.P."/>
            <person name="Johnson J."/>
            <person name="Dandona N."/>
            <person name="Viswanathan L.D."/>
            <person name="Tay A."/>
            <person name="Venter J.C."/>
            <person name="Strausberg R.L."/>
            <person name="Brenner S."/>
        </authorList>
    </citation>
    <scope>NUCLEOTIDE SEQUENCE [LARGE SCALE GENOMIC DNA]</scope>
</reference>
<feature type="compositionally biased region" description="Basic residues" evidence="8">
    <location>
        <begin position="17"/>
        <end position="26"/>
    </location>
</feature>
<keyword evidence="7" id="KW-0539">Nucleus</keyword>
<dbReference type="SUPFAM" id="SSF53098">
    <property type="entry name" value="Ribonuclease H-like"/>
    <property type="match status" value="1"/>
</dbReference>
<feature type="compositionally biased region" description="Polar residues" evidence="8">
    <location>
        <begin position="1"/>
        <end position="10"/>
    </location>
</feature>
<evidence type="ECO:0000313" key="11">
    <source>
        <dbReference type="Proteomes" id="UP000314986"/>
    </source>
</evidence>
<evidence type="ECO:0000256" key="5">
    <source>
        <dbReference type="ARBA" id="ARBA00022801"/>
    </source>
</evidence>
<name>A0A4W3GDW7_CALMI</name>
<keyword evidence="5" id="KW-0378">Hydrolase</keyword>
<reference evidence="10" key="4">
    <citation type="submission" date="2025-08" db="UniProtKB">
        <authorList>
            <consortium name="Ensembl"/>
        </authorList>
    </citation>
    <scope>IDENTIFICATION</scope>
</reference>
<dbReference type="InterPro" id="IPR013520">
    <property type="entry name" value="Ribonucl_H"/>
</dbReference>
<evidence type="ECO:0000256" key="3">
    <source>
        <dbReference type="ARBA" id="ARBA00016937"/>
    </source>
</evidence>
<keyword evidence="4" id="KW-0540">Nuclease</keyword>
<dbReference type="InterPro" id="IPR012337">
    <property type="entry name" value="RNaseH-like_sf"/>
</dbReference>
<evidence type="ECO:0000256" key="6">
    <source>
        <dbReference type="ARBA" id="ARBA00022839"/>
    </source>
</evidence>
<feature type="compositionally biased region" description="Basic and acidic residues" evidence="8">
    <location>
        <begin position="78"/>
        <end position="90"/>
    </location>
</feature>
<evidence type="ECO:0000256" key="8">
    <source>
        <dbReference type="SAM" id="MobiDB-lite"/>
    </source>
</evidence>